<protein>
    <submittedName>
        <fullName evidence="1">Uncharacterized protein</fullName>
    </submittedName>
</protein>
<evidence type="ECO:0000313" key="2">
    <source>
        <dbReference type="Proteomes" id="UP000192596"/>
    </source>
</evidence>
<accession>A0A1V8TJI0</accession>
<dbReference type="AlphaFoldDB" id="A0A1V8TJI0"/>
<gene>
    <name evidence="1" type="ORF">B0A48_03262</name>
</gene>
<name>A0A1V8TJI0_9PEZI</name>
<keyword evidence="2" id="KW-1185">Reference proteome</keyword>
<dbReference type="EMBL" id="NAJO01000006">
    <property type="protein sequence ID" value="OQO11535.1"/>
    <property type="molecule type" value="Genomic_DNA"/>
</dbReference>
<evidence type="ECO:0000313" key="1">
    <source>
        <dbReference type="EMBL" id="OQO11535.1"/>
    </source>
</evidence>
<dbReference type="InParanoid" id="A0A1V8TJI0"/>
<proteinExistence type="predicted"/>
<sequence length="69" mass="7376">MAAASNSFFACNRTINGETRMALSWGSYQEFPGIAPPVGCDWTTVTTKDINSTMGGACPFQPICRVAAR</sequence>
<dbReference type="Proteomes" id="UP000192596">
    <property type="component" value="Unassembled WGS sequence"/>
</dbReference>
<organism evidence="1 2">
    <name type="scientific">Cryoendolithus antarcticus</name>
    <dbReference type="NCBI Taxonomy" id="1507870"/>
    <lineage>
        <taxon>Eukaryota</taxon>
        <taxon>Fungi</taxon>
        <taxon>Dikarya</taxon>
        <taxon>Ascomycota</taxon>
        <taxon>Pezizomycotina</taxon>
        <taxon>Dothideomycetes</taxon>
        <taxon>Dothideomycetidae</taxon>
        <taxon>Cladosporiales</taxon>
        <taxon>Cladosporiaceae</taxon>
        <taxon>Cryoendolithus</taxon>
    </lineage>
</organism>
<comment type="caution">
    <text evidence="1">The sequence shown here is derived from an EMBL/GenBank/DDBJ whole genome shotgun (WGS) entry which is preliminary data.</text>
</comment>
<reference evidence="2" key="1">
    <citation type="submission" date="2017-03" db="EMBL/GenBank/DDBJ databases">
        <title>Genomes of endolithic fungi from Antarctica.</title>
        <authorList>
            <person name="Coleine C."/>
            <person name="Masonjones S."/>
            <person name="Stajich J.E."/>
        </authorList>
    </citation>
    <scope>NUCLEOTIDE SEQUENCE [LARGE SCALE GENOMIC DNA]</scope>
    <source>
        <strain evidence="2">CCFEE 5527</strain>
    </source>
</reference>